<dbReference type="InterPro" id="IPR035500">
    <property type="entry name" value="NHR-like_dom_sf"/>
</dbReference>
<evidence type="ECO:0000256" key="1">
    <source>
        <dbReference type="ARBA" id="ARBA00005993"/>
    </source>
</evidence>
<dbReference type="PROSITE" id="PS51843">
    <property type="entry name" value="NR_LBD"/>
    <property type="match status" value="1"/>
</dbReference>
<evidence type="ECO:0000256" key="4">
    <source>
        <dbReference type="ARBA" id="ARBA00023170"/>
    </source>
</evidence>
<evidence type="ECO:0000313" key="7">
    <source>
        <dbReference type="WBParaSite" id="PSU_v2.g20849.t1"/>
    </source>
</evidence>
<dbReference type="InterPro" id="IPR000536">
    <property type="entry name" value="Nucl_hrmn_rcpt_lig-bd"/>
</dbReference>
<evidence type="ECO:0000256" key="2">
    <source>
        <dbReference type="ARBA" id="ARBA00023015"/>
    </source>
</evidence>
<evidence type="ECO:0000313" key="6">
    <source>
        <dbReference type="Proteomes" id="UP000887577"/>
    </source>
</evidence>
<dbReference type="PANTHER" id="PTHR45886">
    <property type="entry name" value="NUCLEAR HORMONE RECEPTOR FAMILY-RELATED-RELATED"/>
    <property type="match status" value="1"/>
</dbReference>
<feature type="domain" description="NR LBD" evidence="5">
    <location>
        <begin position="1"/>
        <end position="125"/>
    </location>
</feature>
<comment type="similarity">
    <text evidence="1">Belongs to the nuclear hormone receptor family.</text>
</comment>
<name>A0A914YTS2_9BILA</name>
<dbReference type="AlphaFoldDB" id="A0A914YTS2"/>
<evidence type="ECO:0000256" key="3">
    <source>
        <dbReference type="ARBA" id="ARBA00023163"/>
    </source>
</evidence>
<keyword evidence="4" id="KW-0675">Receptor</keyword>
<evidence type="ECO:0000259" key="5">
    <source>
        <dbReference type="PROSITE" id="PS51843"/>
    </source>
</evidence>
<dbReference type="PANTHER" id="PTHR45886:SF18">
    <property type="entry name" value="NR LBD DOMAIN-CONTAINING PROTEIN-RELATED"/>
    <property type="match status" value="1"/>
</dbReference>
<dbReference type="Gene3D" id="1.10.565.10">
    <property type="entry name" value="Retinoid X Receptor"/>
    <property type="match status" value="1"/>
</dbReference>
<accession>A0A914YTS2</accession>
<keyword evidence="2" id="KW-0805">Transcription regulation</keyword>
<reference evidence="7" key="1">
    <citation type="submission" date="2022-11" db="UniProtKB">
        <authorList>
            <consortium name="WormBaseParasite"/>
        </authorList>
    </citation>
    <scope>IDENTIFICATION</scope>
</reference>
<organism evidence="6 7">
    <name type="scientific">Panagrolaimus superbus</name>
    <dbReference type="NCBI Taxonomy" id="310955"/>
    <lineage>
        <taxon>Eukaryota</taxon>
        <taxon>Metazoa</taxon>
        <taxon>Ecdysozoa</taxon>
        <taxon>Nematoda</taxon>
        <taxon>Chromadorea</taxon>
        <taxon>Rhabditida</taxon>
        <taxon>Tylenchina</taxon>
        <taxon>Panagrolaimomorpha</taxon>
        <taxon>Panagrolaimoidea</taxon>
        <taxon>Panagrolaimidae</taxon>
        <taxon>Panagrolaimus</taxon>
    </lineage>
</organism>
<dbReference type="Pfam" id="PF00104">
    <property type="entry name" value="Hormone_recep"/>
    <property type="match status" value="1"/>
</dbReference>
<keyword evidence="6" id="KW-1185">Reference proteome</keyword>
<proteinExistence type="inferred from homology"/>
<dbReference type="SUPFAM" id="SSF48508">
    <property type="entry name" value="Nuclear receptor ligand-binding domain"/>
    <property type="match status" value="1"/>
</dbReference>
<protein>
    <submittedName>
        <fullName evidence="7">NR LBD domain-containing protein</fullName>
    </submittedName>
</protein>
<dbReference type="Proteomes" id="UP000887577">
    <property type="component" value="Unplaced"/>
</dbReference>
<sequence length="127" mass="14988">MFTRLHNIQSVVFEQIVEPIKRISMTKEEYVLLKAMIFCSSKSESISFEGRKILEIEFHRYSKILLNHLQAKYGNSQGAVRYSQILSVLEAMIYFTQKAKEFYFYVGTMIKNFPSHSPFELIKEFIN</sequence>
<keyword evidence="3" id="KW-0804">Transcription</keyword>
<dbReference type="WBParaSite" id="PSU_v2.g20849.t1">
    <property type="protein sequence ID" value="PSU_v2.g20849.t1"/>
    <property type="gene ID" value="PSU_v2.g20849"/>
</dbReference>